<dbReference type="SUPFAM" id="SSF55073">
    <property type="entry name" value="Nucleotide cyclase"/>
    <property type="match status" value="1"/>
</dbReference>
<proteinExistence type="predicted"/>
<dbReference type="InterPro" id="IPR001054">
    <property type="entry name" value="A/G_cyclase"/>
</dbReference>
<dbReference type="PANTHER" id="PTHR43081">
    <property type="entry name" value="ADENYLATE CYCLASE, TERMINAL-DIFFERENTIATION SPECIFIC-RELATED"/>
    <property type="match status" value="1"/>
</dbReference>
<dbReference type="Gene3D" id="3.30.70.1230">
    <property type="entry name" value="Nucleotide cyclase"/>
    <property type="match status" value="1"/>
</dbReference>
<dbReference type="InterPro" id="IPR029787">
    <property type="entry name" value="Nucleotide_cyclase"/>
</dbReference>
<sequence length="217" mass="25072">MEEYIGRLEEAILRYNGEYILDKIKSMKDKYFEIKTEKKEATYLFIDIRRFTQYANKLLKDNLLDDLNLYFKEMSRSILKNNGYIDSFIGDAIFAIFGLSKHNHANDACAAAIECKQNLEIVNRKAKNKGIFEFGIGINTGISMIGNIGSEYKVKYTAMGDMVNLASRMESLTAKYNTQIVISEYTKERLNKEFKIKELEIVQVKGFADKIKVYELV</sequence>
<dbReference type="GO" id="GO:0035556">
    <property type="term" value="P:intracellular signal transduction"/>
    <property type="evidence" value="ECO:0007669"/>
    <property type="project" value="InterPro"/>
</dbReference>
<dbReference type="CDD" id="cd07302">
    <property type="entry name" value="CHD"/>
    <property type="match status" value="1"/>
</dbReference>
<gene>
    <name evidence="2" type="ORF">S01H4_39873</name>
</gene>
<dbReference type="SMART" id="SM00044">
    <property type="entry name" value="CYCc"/>
    <property type="match status" value="1"/>
</dbReference>
<dbReference type="PANTHER" id="PTHR43081:SF1">
    <property type="entry name" value="ADENYLATE CYCLASE, TERMINAL-DIFFERENTIATION SPECIFIC"/>
    <property type="match status" value="1"/>
</dbReference>
<name>X1DCN3_9ZZZZ</name>
<comment type="caution">
    <text evidence="2">The sequence shown here is derived from an EMBL/GenBank/DDBJ whole genome shotgun (WGS) entry which is preliminary data.</text>
</comment>
<dbReference type="AlphaFoldDB" id="X1DCN3"/>
<organism evidence="2">
    <name type="scientific">marine sediment metagenome</name>
    <dbReference type="NCBI Taxonomy" id="412755"/>
    <lineage>
        <taxon>unclassified sequences</taxon>
        <taxon>metagenomes</taxon>
        <taxon>ecological metagenomes</taxon>
    </lineage>
</organism>
<reference evidence="2" key="1">
    <citation type="journal article" date="2014" name="Front. Microbiol.">
        <title>High frequency of phylogenetically diverse reductive dehalogenase-homologous genes in deep subseafloor sedimentary metagenomes.</title>
        <authorList>
            <person name="Kawai M."/>
            <person name="Futagami T."/>
            <person name="Toyoda A."/>
            <person name="Takaki Y."/>
            <person name="Nishi S."/>
            <person name="Hori S."/>
            <person name="Arai W."/>
            <person name="Tsubouchi T."/>
            <person name="Morono Y."/>
            <person name="Uchiyama I."/>
            <person name="Ito T."/>
            <person name="Fujiyama A."/>
            <person name="Inagaki F."/>
            <person name="Takami H."/>
        </authorList>
    </citation>
    <scope>NUCLEOTIDE SEQUENCE</scope>
    <source>
        <strain evidence="2">Expedition CK06-06</strain>
    </source>
</reference>
<dbReference type="PROSITE" id="PS50125">
    <property type="entry name" value="GUANYLATE_CYCLASE_2"/>
    <property type="match status" value="1"/>
</dbReference>
<feature type="domain" description="Guanylate cyclase" evidence="1">
    <location>
        <begin position="42"/>
        <end position="170"/>
    </location>
</feature>
<accession>X1DCN3</accession>
<dbReference type="GO" id="GO:0006171">
    <property type="term" value="P:cAMP biosynthetic process"/>
    <property type="evidence" value="ECO:0007669"/>
    <property type="project" value="TreeGrafter"/>
</dbReference>
<evidence type="ECO:0000313" key="2">
    <source>
        <dbReference type="EMBL" id="GAH02829.1"/>
    </source>
</evidence>
<evidence type="ECO:0000259" key="1">
    <source>
        <dbReference type="PROSITE" id="PS50125"/>
    </source>
</evidence>
<protein>
    <recommendedName>
        <fullName evidence="1">Guanylate cyclase domain-containing protein</fullName>
    </recommendedName>
</protein>
<dbReference type="EMBL" id="BART01021655">
    <property type="protein sequence ID" value="GAH02829.1"/>
    <property type="molecule type" value="Genomic_DNA"/>
</dbReference>
<dbReference type="InterPro" id="IPR050697">
    <property type="entry name" value="Adenylyl/Guanylyl_Cyclase_3/4"/>
</dbReference>
<dbReference type="Pfam" id="PF00211">
    <property type="entry name" value="Guanylate_cyc"/>
    <property type="match status" value="1"/>
</dbReference>